<reference evidence="5" key="5">
    <citation type="journal article" date="2021" name="G3 (Bethesda)">
        <title>Aegilops tauschii genome assembly Aet v5.0 features greater sequence contiguity and improved annotation.</title>
        <authorList>
            <person name="Wang L."/>
            <person name="Zhu T."/>
            <person name="Rodriguez J.C."/>
            <person name="Deal K.R."/>
            <person name="Dubcovsky J."/>
            <person name="McGuire P.E."/>
            <person name="Lux T."/>
            <person name="Spannagl M."/>
            <person name="Mayer K.F.X."/>
            <person name="Baldrich P."/>
            <person name="Meyers B.C."/>
            <person name="Huo N."/>
            <person name="Gu Y.Q."/>
            <person name="Zhou H."/>
            <person name="Devos K.M."/>
            <person name="Bennetzen J.L."/>
            <person name="Unver T."/>
            <person name="Budak H."/>
            <person name="Gulick P.J."/>
            <person name="Galiba G."/>
            <person name="Kalapos B."/>
            <person name="Nelson D.R."/>
            <person name="Li P."/>
            <person name="You F.M."/>
            <person name="Luo M.C."/>
            <person name="Dvorak J."/>
        </authorList>
    </citation>
    <scope>NUCLEOTIDE SEQUENCE [LARGE SCALE GENOMIC DNA]</scope>
    <source>
        <strain evidence="5">cv. AL8/78</strain>
    </source>
</reference>
<keyword evidence="1" id="KW-1278">Translocase</keyword>
<reference evidence="5" key="4">
    <citation type="submission" date="2019-03" db="UniProtKB">
        <authorList>
            <consortium name="EnsemblPlants"/>
        </authorList>
    </citation>
    <scope>IDENTIFICATION</scope>
</reference>
<dbReference type="GO" id="GO:0015990">
    <property type="term" value="P:electron transport coupled proton transport"/>
    <property type="evidence" value="ECO:0007669"/>
    <property type="project" value="TreeGrafter"/>
</dbReference>
<dbReference type="InterPro" id="IPR003918">
    <property type="entry name" value="NADH_UbQ_OxRdtase"/>
</dbReference>
<reference evidence="6" key="1">
    <citation type="journal article" date="2014" name="Science">
        <title>Ancient hybridizations among the ancestral genomes of bread wheat.</title>
        <authorList>
            <consortium name="International Wheat Genome Sequencing Consortium,"/>
            <person name="Marcussen T."/>
            <person name="Sandve S.R."/>
            <person name="Heier L."/>
            <person name="Spannagl M."/>
            <person name="Pfeifer M."/>
            <person name="Jakobsen K.S."/>
            <person name="Wulff B.B."/>
            <person name="Steuernagel B."/>
            <person name="Mayer K.F."/>
            <person name="Olsen O.A."/>
        </authorList>
    </citation>
    <scope>NUCLEOTIDE SEQUENCE [LARGE SCALE GENOMIC DNA]</scope>
    <source>
        <strain evidence="6">cv. AL8/78</strain>
    </source>
</reference>
<dbReference type="InterPro" id="IPR001750">
    <property type="entry name" value="ND/Mrp_TM"/>
</dbReference>
<evidence type="ECO:0000313" key="6">
    <source>
        <dbReference type="Proteomes" id="UP000015105"/>
    </source>
</evidence>
<name>A0A453RLA1_AEGTS</name>
<dbReference type="GO" id="GO:0009507">
    <property type="term" value="C:chloroplast"/>
    <property type="evidence" value="ECO:0007669"/>
    <property type="project" value="TreeGrafter"/>
</dbReference>
<dbReference type="GO" id="GO:0042773">
    <property type="term" value="P:ATP synthesis coupled electron transport"/>
    <property type="evidence" value="ECO:0007669"/>
    <property type="project" value="InterPro"/>
</dbReference>
<dbReference type="AlphaFoldDB" id="A0A453RLA1"/>
<keyword evidence="6" id="KW-1185">Reference proteome</keyword>
<feature type="transmembrane region" description="Helical" evidence="3">
    <location>
        <begin position="30"/>
        <end position="46"/>
    </location>
</feature>
<dbReference type="GO" id="GO:0008137">
    <property type="term" value="F:NADH dehydrogenase (ubiquinone) activity"/>
    <property type="evidence" value="ECO:0007669"/>
    <property type="project" value="InterPro"/>
</dbReference>
<keyword evidence="2" id="KW-0520">NAD</keyword>
<feature type="domain" description="NADH:quinone oxidoreductase/Mrp antiporter transmembrane" evidence="4">
    <location>
        <begin position="2"/>
        <end position="46"/>
    </location>
</feature>
<evidence type="ECO:0000256" key="1">
    <source>
        <dbReference type="ARBA" id="ARBA00022967"/>
    </source>
</evidence>
<dbReference type="PANTHER" id="PTHR43507:SF21">
    <property type="entry name" value="NAD(P)H-QUINONE OXIDOREDUCTASE CHAIN 4, CHLOROPLASTIC"/>
    <property type="match status" value="1"/>
</dbReference>
<accession>A0A453RLA1</accession>
<dbReference type="Proteomes" id="UP000015105">
    <property type="component" value="Chromosome 7D"/>
</dbReference>
<reference evidence="6" key="2">
    <citation type="journal article" date="2017" name="Nat. Plants">
        <title>The Aegilops tauschii genome reveals multiple impacts of transposons.</title>
        <authorList>
            <person name="Zhao G."/>
            <person name="Zou C."/>
            <person name="Li K."/>
            <person name="Wang K."/>
            <person name="Li T."/>
            <person name="Gao L."/>
            <person name="Zhang X."/>
            <person name="Wang H."/>
            <person name="Yang Z."/>
            <person name="Liu X."/>
            <person name="Jiang W."/>
            <person name="Mao L."/>
            <person name="Kong X."/>
            <person name="Jiao Y."/>
            <person name="Jia J."/>
        </authorList>
    </citation>
    <scope>NUCLEOTIDE SEQUENCE [LARGE SCALE GENOMIC DNA]</scope>
    <source>
        <strain evidence="6">cv. AL8/78</strain>
    </source>
</reference>
<keyword evidence="3" id="KW-0472">Membrane</keyword>
<keyword evidence="3" id="KW-0812">Transmembrane</keyword>
<reference evidence="5" key="3">
    <citation type="journal article" date="2017" name="Nature">
        <title>Genome sequence of the progenitor of the wheat D genome Aegilops tauschii.</title>
        <authorList>
            <person name="Luo M.C."/>
            <person name="Gu Y.Q."/>
            <person name="Puiu D."/>
            <person name="Wang H."/>
            <person name="Twardziok S.O."/>
            <person name="Deal K.R."/>
            <person name="Huo N."/>
            <person name="Zhu T."/>
            <person name="Wang L."/>
            <person name="Wang Y."/>
            <person name="McGuire P.E."/>
            <person name="Liu S."/>
            <person name="Long H."/>
            <person name="Ramasamy R.K."/>
            <person name="Rodriguez J.C."/>
            <person name="Van S.L."/>
            <person name="Yuan L."/>
            <person name="Wang Z."/>
            <person name="Xia Z."/>
            <person name="Xiao L."/>
            <person name="Anderson O.D."/>
            <person name="Ouyang S."/>
            <person name="Liang Y."/>
            <person name="Zimin A.V."/>
            <person name="Pertea G."/>
            <person name="Qi P."/>
            <person name="Bennetzen J.L."/>
            <person name="Dai X."/>
            <person name="Dawson M.W."/>
            <person name="Muller H.G."/>
            <person name="Kugler K."/>
            <person name="Rivarola-Duarte L."/>
            <person name="Spannagl M."/>
            <person name="Mayer K.F.X."/>
            <person name="Lu F.H."/>
            <person name="Bevan M.W."/>
            <person name="Leroy P."/>
            <person name="Li P."/>
            <person name="You F.M."/>
            <person name="Sun Q."/>
            <person name="Liu Z."/>
            <person name="Lyons E."/>
            <person name="Wicker T."/>
            <person name="Salzberg S.L."/>
            <person name="Devos K.M."/>
            <person name="Dvorak J."/>
        </authorList>
    </citation>
    <scope>NUCLEOTIDE SEQUENCE [LARGE SCALE GENOMIC DNA]</scope>
    <source>
        <strain evidence="5">cv. AL8/78</strain>
    </source>
</reference>
<evidence type="ECO:0000256" key="3">
    <source>
        <dbReference type="SAM" id="Phobius"/>
    </source>
</evidence>
<dbReference type="Gramene" id="AET7Gv20620800.1">
    <property type="protein sequence ID" value="AET7Gv20620800.1"/>
    <property type="gene ID" value="AET7Gv20620800"/>
</dbReference>
<proteinExistence type="predicted"/>
<dbReference type="PANTHER" id="PTHR43507">
    <property type="entry name" value="NADH-UBIQUINONE OXIDOREDUCTASE CHAIN 4"/>
    <property type="match status" value="1"/>
</dbReference>
<evidence type="ECO:0000313" key="5">
    <source>
        <dbReference type="EnsemblPlants" id="AET7Gv20620800.1"/>
    </source>
</evidence>
<dbReference type="GO" id="GO:0048039">
    <property type="term" value="F:ubiquinone binding"/>
    <property type="evidence" value="ECO:0007669"/>
    <property type="project" value="TreeGrafter"/>
</dbReference>
<dbReference type="Pfam" id="PF00361">
    <property type="entry name" value="Proton_antipo_M"/>
    <property type="match status" value="1"/>
</dbReference>
<keyword evidence="3" id="KW-1133">Transmembrane helix</keyword>
<protein>
    <recommendedName>
        <fullName evidence="4">NADH:quinone oxidoreductase/Mrp antiporter transmembrane domain-containing protein</fullName>
    </recommendedName>
</protein>
<dbReference type="EnsemblPlants" id="AET7Gv20620800.1">
    <property type="protein sequence ID" value="AET7Gv20620800.1"/>
    <property type="gene ID" value="AET7Gv20620800"/>
</dbReference>
<dbReference type="GO" id="GO:0003954">
    <property type="term" value="F:NADH dehydrogenase activity"/>
    <property type="evidence" value="ECO:0007669"/>
    <property type="project" value="TreeGrafter"/>
</dbReference>
<evidence type="ECO:0000259" key="4">
    <source>
        <dbReference type="Pfam" id="PF00361"/>
    </source>
</evidence>
<evidence type="ECO:0000256" key="2">
    <source>
        <dbReference type="ARBA" id="ARBA00023027"/>
    </source>
</evidence>
<sequence>MWELELIPVYLLLSMWGGGGKRRLDSATKFILYTAGGSIFFLIGVLG</sequence>
<organism evidence="5 6">
    <name type="scientific">Aegilops tauschii subsp. strangulata</name>
    <name type="common">Goatgrass</name>
    <dbReference type="NCBI Taxonomy" id="200361"/>
    <lineage>
        <taxon>Eukaryota</taxon>
        <taxon>Viridiplantae</taxon>
        <taxon>Streptophyta</taxon>
        <taxon>Embryophyta</taxon>
        <taxon>Tracheophyta</taxon>
        <taxon>Spermatophyta</taxon>
        <taxon>Magnoliopsida</taxon>
        <taxon>Liliopsida</taxon>
        <taxon>Poales</taxon>
        <taxon>Poaceae</taxon>
        <taxon>BOP clade</taxon>
        <taxon>Pooideae</taxon>
        <taxon>Triticodae</taxon>
        <taxon>Triticeae</taxon>
        <taxon>Triticinae</taxon>
        <taxon>Aegilops</taxon>
    </lineage>
</organism>